<reference evidence="1" key="1">
    <citation type="submission" date="2018-05" db="EMBL/GenBank/DDBJ databases">
        <authorList>
            <person name="Lanie J.A."/>
            <person name="Ng W.-L."/>
            <person name="Kazmierczak K.M."/>
            <person name="Andrzejewski T.M."/>
            <person name="Davidsen T.M."/>
            <person name="Wayne K.J."/>
            <person name="Tettelin H."/>
            <person name="Glass J.I."/>
            <person name="Rusch D."/>
            <person name="Podicherti R."/>
            <person name="Tsui H.-C.T."/>
            <person name="Winkler M.E."/>
        </authorList>
    </citation>
    <scope>NUCLEOTIDE SEQUENCE</scope>
</reference>
<protein>
    <recommendedName>
        <fullName evidence="2">Phospholipase/carboxylesterase/thioesterase domain-containing protein</fullName>
    </recommendedName>
</protein>
<feature type="non-terminal residue" evidence="1">
    <location>
        <position position="1"/>
    </location>
</feature>
<accession>A0A382CJM9</accession>
<sequence length="49" mass="5735">LPEQSRISLKIFKDAGYKAELHILPVGHKIPLQAKYLIENFINMEYHQV</sequence>
<evidence type="ECO:0008006" key="2">
    <source>
        <dbReference type="Google" id="ProtNLM"/>
    </source>
</evidence>
<organism evidence="1">
    <name type="scientific">marine metagenome</name>
    <dbReference type="NCBI Taxonomy" id="408172"/>
    <lineage>
        <taxon>unclassified sequences</taxon>
        <taxon>metagenomes</taxon>
        <taxon>ecological metagenomes</taxon>
    </lineage>
</organism>
<proteinExistence type="predicted"/>
<evidence type="ECO:0000313" key="1">
    <source>
        <dbReference type="EMBL" id="SVB26059.1"/>
    </source>
</evidence>
<dbReference type="EMBL" id="UINC01034740">
    <property type="protein sequence ID" value="SVB26059.1"/>
    <property type="molecule type" value="Genomic_DNA"/>
</dbReference>
<name>A0A382CJM9_9ZZZZ</name>
<dbReference type="AlphaFoldDB" id="A0A382CJM9"/>
<gene>
    <name evidence="1" type="ORF">METZ01_LOCUS178913</name>
</gene>